<evidence type="ECO:0000313" key="3">
    <source>
        <dbReference type="EMBL" id="KAL0479061.1"/>
    </source>
</evidence>
<dbReference type="PROSITE" id="PS51352">
    <property type="entry name" value="THIOREDOXIN_2"/>
    <property type="match status" value="1"/>
</dbReference>
<evidence type="ECO:0000256" key="1">
    <source>
        <dbReference type="SAM" id="Phobius"/>
    </source>
</evidence>
<gene>
    <name evidence="3" type="ORF">AKO1_007903</name>
</gene>
<name>A0AAW2YQF0_9EUKA</name>
<evidence type="ECO:0000313" key="4">
    <source>
        <dbReference type="Proteomes" id="UP001431209"/>
    </source>
</evidence>
<feature type="transmembrane region" description="Helical" evidence="1">
    <location>
        <begin position="6"/>
        <end position="23"/>
    </location>
</feature>
<sequence length="179" mass="21043">MFFGPTVQAVTVLVIGLLCYMIYNETLTYSLLPRPEYSLKPDSDMFGVIELTPENWKSVYEEHNIPMLIEYYSPHCSFCREKAEVWERLGSHYSELKEILVTKFNAYKYKQSQKDIQGVIRYLPHITLVLNKTNVNNKNESSTERVTYNYIHEIKFEEIIRWVNNTLNKSKKGSNNVTV</sequence>
<dbReference type="EMBL" id="JAOPGA020000496">
    <property type="protein sequence ID" value="KAL0479061.1"/>
    <property type="molecule type" value="Genomic_DNA"/>
</dbReference>
<dbReference type="GO" id="GO:0006457">
    <property type="term" value="P:protein folding"/>
    <property type="evidence" value="ECO:0007669"/>
    <property type="project" value="TreeGrafter"/>
</dbReference>
<dbReference type="GO" id="GO:0003756">
    <property type="term" value="F:protein disulfide isomerase activity"/>
    <property type="evidence" value="ECO:0007669"/>
    <property type="project" value="TreeGrafter"/>
</dbReference>
<organism evidence="3 4">
    <name type="scientific">Acrasis kona</name>
    <dbReference type="NCBI Taxonomy" id="1008807"/>
    <lineage>
        <taxon>Eukaryota</taxon>
        <taxon>Discoba</taxon>
        <taxon>Heterolobosea</taxon>
        <taxon>Tetramitia</taxon>
        <taxon>Eutetramitia</taxon>
        <taxon>Acrasidae</taxon>
        <taxon>Acrasis</taxon>
    </lineage>
</organism>
<dbReference type="InterPro" id="IPR036249">
    <property type="entry name" value="Thioredoxin-like_sf"/>
</dbReference>
<evidence type="ECO:0000259" key="2">
    <source>
        <dbReference type="PROSITE" id="PS51352"/>
    </source>
</evidence>
<dbReference type="AlphaFoldDB" id="A0AAW2YQF0"/>
<proteinExistence type="predicted"/>
<keyword evidence="1" id="KW-1133">Transmembrane helix</keyword>
<dbReference type="Gene3D" id="3.40.30.10">
    <property type="entry name" value="Glutaredoxin"/>
    <property type="match status" value="1"/>
</dbReference>
<dbReference type="CDD" id="cd02961">
    <property type="entry name" value="PDI_a_family"/>
    <property type="match status" value="1"/>
</dbReference>
<protein>
    <recommendedName>
        <fullName evidence="2">Thioredoxin domain-containing protein</fullName>
    </recommendedName>
</protein>
<keyword evidence="1" id="KW-0472">Membrane</keyword>
<dbReference type="SUPFAM" id="SSF52833">
    <property type="entry name" value="Thioredoxin-like"/>
    <property type="match status" value="1"/>
</dbReference>
<dbReference type="GO" id="GO:0005783">
    <property type="term" value="C:endoplasmic reticulum"/>
    <property type="evidence" value="ECO:0007669"/>
    <property type="project" value="TreeGrafter"/>
</dbReference>
<keyword evidence="1" id="KW-0812">Transmembrane</keyword>
<dbReference type="Pfam" id="PF00085">
    <property type="entry name" value="Thioredoxin"/>
    <property type="match status" value="1"/>
</dbReference>
<dbReference type="Proteomes" id="UP001431209">
    <property type="component" value="Unassembled WGS sequence"/>
</dbReference>
<dbReference type="PANTHER" id="PTHR45672">
    <property type="entry name" value="PROTEIN DISULFIDE-ISOMERASE C17H9.14C-RELATED"/>
    <property type="match status" value="1"/>
</dbReference>
<keyword evidence="4" id="KW-1185">Reference proteome</keyword>
<comment type="caution">
    <text evidence="3">The sequence shown here is derived from an EMBL/GenBank/DDBJ whole genome shotgun (WGS) entry which is preliminary data.</text>
</comment>
<accession>A0AAW2YQF0</accession>
<dbReference type="InterPro" id="IPR013766">
    <property type="entry name" value="Thioredoxin_domain"/>
</dbReference>
<dbReference type="InterPro" id="IPR051063">
    <property type="entry name" value="PDI"/>
</dbReference>
<reference evidence="3 4" key="1">
    <citation type="submission" date="2024-03" db="EMBL/GenBank/DDBJ databases">
        <title>The Acrasis kona genome and developmental transcriptomes reveal deep origins of eukaryotic multicellular pathways.</title>
        <authorList>
            <person name="Sheikh S."/>
            <person name="Fu C.-J."/>
            <person name="Brown M.W."/>
            <person name="Baldauf S.L."/>
        </authorList>
    </citation>
    <scope>NUCLEOTIDE SEQUENCE [LARGE SCALE GENOMIC DNA]</scope>
    <source>
        <strain evidence="3 4">ATCC MYA-3509</strain>
    </source>
</reference>
<feature type="domain" description="Thioredoxin" evidence="2">
    <location>
        <begin position="28"/>
        <end position="168"/>
    </location>
</feature>